<feature type="compositionally biased region" description="Basic and acidic residues" evidence="1">
    <location>
        <begin position="161"/>
        <end position="174"/>
    </location>
</feature>
<feature type="compositionally biased region" description="Low complexity" evidence="1">
    <location>
        <begin position="85"/>
        <end position="100"/>
    </location>
</feature>
<feature type="region of interest" description="Disordered" evidence="1">
    <location>
        <begin position="985"/>
        <end position="1034"/>
    </location>
</feature>
<dbReference type="SMART" id="SM00513">
    <property type="entry name" value="SAP"/>
    <property type="match status" value="1"/>
</dbReference>
<feature type="compositionally biased region" description="Acidic residues" evidence="1">
    <location>
        <begin position="989"/>
        <end position="1009"/>
    </location>
</feature>
<organism evidence="3 4">
    <name type="scientific">Mytilus coruscus</name>
    <name type="common">Sea mussel</name>
    <dbReference type="NCBI Taxonomy" id="42192"/>
    <lineage>
        <taxon>Eukaryota</taxon>
        <taxon>Metazoa</taxon>
        <taxon>Spiralia</taxon>
        <taxon>Lophotrochozoa</taxon>
        <taxon>Mollusca</taxon>
        <taxon>Bivalvia</taxon>
        <taxon>Autobranchia</taxon>
        <taxon>Pteriomorphia</taxon>
        <taxon>Mytilida</taxon>
        <taxon>Mytiloidea</taxon>
        <taxon>Mytilidae</taxon>
        <taxon>Mytilinae</taxon>
        <taxon>Mytilus</taxon>
    </lineage>
</organism>
<evidence type="ECO:0000313" key="3">
    <source>
        <dbReference type="EMBL" id="CAC5384989.1"/>
    </source>
</evidence>
<feature type="compositionally biased region" description="Basic and acidic residues" evidence="1">
    <location>
        <begin position="463"/>
        <end position="474"/>
    </location>
</feature>
<feature type="compositionally biased region" description="Pro residues" evidence="1">
    <location>
        <begin position="447"/>
        <end position="462"/>
    </location>
</feature>
<feature type="compositionally biased region" description="Basic and acidic residues" evidence="1">
    <location>
        <begin position="616"/>
        <end position="634"/>
    </location>
</feature>
<dbReference type="InterPro" id="IPR036361">
    <property type="entry name" value="SAP_dom_sf"/>
</dbReference>
<dbReference type="AlphaFoldDB" id="A0A6J8BQD5"/>
<dbReference type="Pfam" id="PF04046">
    <property type="entry name" value="PSP"/>
    <property type="match status" value="2"/>
</dbReference>
<proteinExistence type="predicted"/>
<feature type="region of interest" description="Disordered" evidence="1">
    <location>
        <begin position="161"/>
        <end position="475"/>
    </location>
</feature>
<feature type="compositionally biased region" description="Acidic residues" evidence="1">
    <location>
        <begin position="511"/>
        <end position="531"/>
    </location>
</feature>
<dbReference type="InterPro" id="IPR052584">
    <property type="entry name" value="U2_snRNP_Complex_Component"/>
</dbReference>
<dbReference type="Pfam" id="PF02037">
    <property type="entry name" value="SAP"/>
    <property type="match status" value="1"/>
</dbReference>
<dbReference type="InterPro" id="IPR007180">
    <property type="entry name" value="DUF382"/>
</dbReference>
<feature type="compositionally biased region" description="Polar residues" evidence="1">
    <location>
        <begin position="240"/>
        <end position="257"/>
    </location>
</feature>
<feature type="compositionally biased region" description="Pro residues" evidence="1">
    <location>
        <begin position="341"/>
        <end position="353"/>
    </location>
</feature>
<feature type="compositionally biased region" description="Basic and acidic residues" evidence="1">
    <location>
        <begin position="646"/>
        <end position="655"/>
    </location>
</feature>
<accession>A0A6J8BQD5</accession>
<feature type="domain" description="SAP" evidence="2">
    <location>
        <begin position="10"/>
        <end position="44"/>
    </location>
</feature>
<feature type="compositionally biased region" description="Acidic residues" evidence="1">
    <location>
        <begin position="635"/>
        <end position="645"/>
    </location>
</feature>
<dbReference type="Proteomes" id="UP000507470">
    <property type="component" value="Unassembled WGS sequence"/>
</dbReference>
<evidence type="ECO:0000256" key="1">
    <source>
        <dbReference type="SAM" id="MobiDB-lite"/>
    </source>
</evidence>
<dbReference type="InterPro" id="IPR006568">
    <property type="entry name" value="PSP_pro-rich"/>
</dbReference>
<dbReference type="OrthoDB" id="10260794at2759"/>
<name>A0A6J8BQD5_MYTCO</name>
<evidence type="ECO:0000313" key="4">
    <source>
        <dbReference type="Proteomes" id="UP000507470"/>
    </source>
</evidence>
<keyword evidence="4" id="KW-1185">Reference proteome</keyword>
<dbReference type="PROSITE" id="PS50800">
    <property type="entry name" value="SAP"/>
    <property type="match status" value="1"/>
</dbReference>
<feature type="compositionally biased region" description="Pro residues" evidence="1">
    <location>
        <begin position="361"/>
        <end position="393"/>
    </location>
</feature>
<feature type="compositionally biased region" description="Acidic residues" evidence="1">
    <location>
        <begin position="52"/>
        <end position="78"/>
    </location>
</feature>
<feature type="compositionally biased region" description="Pro residues" evidence="1">
    <location>
        <begin position="180"/>
        <end position="202"/>
    </location>
</feature>
<dbReference type="SUPFAM" id="SSF68906">
    <property type="entry name" value="SAP domain"/>
    <property type="match status" value="1"/>
</dbReference>
<reference evidence="3 4" key="1">
    <citation type="submission" date="2020-06" db="EMBL/GenBank/DDBJ databases">
        <authorList>
            <person name="Li R."/>
            <person name="Bekaert M."/>
        </authorList>
    </citation>
    <scope>NUCLEOTIDE SEQUENCE [LARGE SCALE GENOMIC DNA]</scope>
    <source>
        <strain evidence="4">wild</strain>
    </source>
</reference>
<dbReference type="InterPro" id="IPR003034">
    <property type="entry name" value="SAP_dom"/>
</dbReference>
<feature type="region of interest" description="Disordered" evidence="1">
    <location>
        <begin position="616"/>
        <end position="663"/>
    </location>
</feature>
<feature type="compositionally biased region" description="Polar residues" evidence="1">
    <location>
        <begin position="212"/>
        <end position="221"/>
    </location>
</feature>
<evidence type="ECO:0000259" key="2">
    <source>
        <dbReference type="PROSITE" id="PS50800"/>
    </source>
</evidence>
<protein>
    <submittedName>
        <fullName evidence="3">SF3B2</fullName>
    </submittedName>
</protein>
<dbReference type="Gene3D" id="1.10.720.30">
    <property type="entry name" value="SAP domain"/>
    <property type="match status" value="1"/>
</dbReference>
<dbReference type="SMART" id="SM00581">
    <property type="entry name" value="PSP"/>
    <property type="match status" value="2"/>
</dbReference>
<feature type="compositionally biased region" description="Basic and acidic residues" evidence="1">
    <location>
        <begin position="1134"/>
        <end position="1147"/>
    </location>
</feature>
<feature type="compositionally biased region" description="Basic residues" evidence="1">
    <location>
        <begin position="540"/>
        <end position="555"/>
    </location>
</feature>
<dbReference type="GO" id="GO:0005689">
    <property type="term" value="C:U12-type spliceosomal complex"/>
    <property type="evidence" value="ECO:0007669"/>
    <property type="project" value="TreeGrafter"/>
</dbReference>
<dbReference type="EMBL" id="CACVKT020003675">
    <property type="protein sequence ID" value="CAC5384989.1"/>
    <property type="molecule type" value="Genomic_DNA"/>
</dbReference>
<feature type="region of interest" description="Disordered" evidence="1">
    <location>
        <begin position="45"/>
        <end position="109"/>
    </location>
</feature>
<dbReference type="PANTHER" id="PTHR12785:SF6">
    <property type="entry name" value="SPLICING FACTOR 3B SUBUNIT 2"/>
    <property type="match status" value="1"/>
</dbReference>
<feature type="region of interest" description="Disordered" evidence="1">
    <location>
        <begin position="490"/>
        <end position="573"/>
    </location>
</feature>
<dbReference type="PANTHER" id="PTHR12785">
    <property type="entry name" value="SPLICING FACTOR 3B"/>
    <property type="match status" value="1"/>
</dbReference>
<feature type="region of interest" description="Disordered" evidence="1">
    <location>
        <begin position="1123"/>
        <end position="1170"/>
    </location>
</feature>
<dbReference type="Pfam" id="PF04037">
    <property type="entry name" value="DUF382"/>
    <property type="match status" value="1"/>
</dbReference>
<gene>
    <name evidence="3" type="ORF">MCOR_20578</name>
</gene>
<sequence length="1170" mass="130395">MASVPTTDELKKLKVVELKQKLTELDLPTQGLKADLIARLHEYYVEESQKENDDEEDGMPMQENEEEEDDDDDGDDEDLQRKVALQQQLLESQNQQTSESEMMERVRHQQQLIEAERTQKQMMEQQQLLQQQQAAINQVEAERRMKEAELLRTQQIAMMEAQKEEQKRIQDEQIRQQQAPPVPRPPPVGPPGSGPPQQPPPSLMAQSIRPPVSNTGPQPLMQSVGGPPPLMQSGGGPPQLMQSGQDPTSIPSLMQTTPGPPIPSLMQSGMSSMPPHMQTSSGPPSGPPFMPPGGGQSAIPPLMPQAPHPQMSDGPPRPPMQQPVGGPRGPPPVTMSQPQRPQGPPPNQFPPQMGPQGVGPPQRPQNMPPRPQPPPQMGQGQPGPPMIRPPQGPPQSLMGGPPGSGGRPPGPPGPPTSVQMNRPPGPPTSVAMSRPPGPPTTVSMSRPGPPGQPMEKLPPPKFEPPEEEKQKEVKLPQALEKILAFKDARAQEVGVSPEELEEMNKPKVKEETEEIDEDIGYETYDIDEETDKPDASKESKNRRKKKKKKKSKKNRLMQQQLPPKPKETTTEEIVNVEYVQEQLELDPSDPNYYTFAKIFEAFKISEAEKPKEKVLEEKKEAEKKPEEVKPRGMFEEEDDEDEKMETDENKEDHPKMSKKKLKKMTRLSVAQLKQLVGRPDVVEMHDVTAQDPRLLVCLKATRNTVPVPRHWCFKRKYLQGKRGIEKPPFELPDFIKATGIMEMREALQEKEDQKTLKSKMREKIRPKMGKIDIDYQKLHDAFFRWQTKPKMTIHGDLYYEGKEFETRLKEKKPGNLSDELRTALGMPIGHNSEKFPPPWLIAMQRYGPPPSYPNLKIPGLTAAIPEGCSFGYHAGGWGKPPVDENGKPLYGDVFGTQSADFQNSEKFPPPWLIAMQRYGPPPSYPNLKIPGLTAAIPEGCSFGYHAGGWGKPPVDENGKPLYGDVFGTQSADFQAPVKEEEIDKSLWGELEEESSSEEESSEEEEELPDETGLITPGPEGLVTPSGITSVPLGVETPDMIELRKKRIEDAMDQGGETPALYTILPEKKQQVGAAMMGSSHIYDMTGVQPGAKKTDKVSTEGIEVALNPEELDLDTAAMQAKYDETMREQQSQLAKEDLSDMVAEHAAKQKKRKKQQDSGKSSKKYKEFKF</sequence>